<dbReference type="AlphaFoldDB" id="A0A7I9VN76"/>
<feature type="signal peptide" evidence="2">
    <location>
        <begin position="1"/>
        <end position="19"/>
    </location>
</feature>
<protein>
    <recommendedName>
        <fullName evidence="5">Carboxypeptidase regulatory-like domain-containing protein</fullName>
    </recommendedName>
</protein>
<comment type="caution">
    <text evidence="3">The sequence shown here is derived from an EMBL/GenBank/DDBJ whole genome shotgun (WGS) entry which is preliminary data.</text>
</comment>
<evidence type="ECO:0000256" key="2">
    <source>
        <dbReference type="SAM" id="SignalP"/>
    </source>
</evidence>
<dbReference type="Proteomes" id="UP000503640">
    <property type="component" value="Unassembled WGS sequence"/>
</dbReference>
<dbReference type="Pfam" id="PF13620">
    <property type="entry name" value="CarboxypepD_reg"/>
    <property type="match status" value="1"/>
</dbReference>
<evidence type="ECO:0008006" key="5">
    <source>
        <dbReference type="Google" id="ProtNLM"/>
    </source>
</evidence>
<dbReference type="Gene3D" id="2.60.40.1120">
    <property type="entry name" value="Carboxypeptidase-like, regulatory domain"/>
    <property type="match status" value="1"/>
</dbReference>
<dbReference type="SUPFAM" id="SSF49452">
    <property type="entry name" value="Starch-binding domain-like"/>
    <property type="match status" value="1"/>
</dbReference>
<dbReference type="InterPro" id="IPR013784">
    <property type="entry name" value="Carb-bd-like_fold"/>
</dbReference>
<dbReference type="RefSeq" id="WP_176065874.1">
    <property type="nucleotide sequence ID" value="NZ_BJTG01000006.1"/>
</dbReference>
<evidence type="ECO:0000313" key="3">
    <source>
        <dbReference type="EMBL" id="GEJ57864.1"/>
    </source>
</evidence>
<organism evidence="3 4">
    <name type="scientific">Anaeromyxobacter diazotrophicus</name>
    <dbReference type="NCBI Taxonomy" id="2590199"/>
    <lineage>
        <taxon>Bacteria</taxon>
        <taxon>Pseudomonadati</taxon>
        <taxon>Myxococcota</taxon>
        <taxon>Myxococcia</taxon>
        <taxon>Myxococcales</taxon>
        <taxon>Cystobacterineae</taxon>
        <taxon>Anaeromyxobacteraceae</taxon>
        <taxon>Anaeromyxobacter</taxon>
    </lineage>
</organism>
<dbReference type="SUPFAM" id="SSF101898">
    <property type="entry name" value="NHL repeat"/>
    <property type="match status" value="1"/>
</dbReference>
<keyword evidence="4" id="KW-1185">Reference proteome</keyword>
<reference evidence="4" key="1">
    <citation type="journal article" date="2020" name="Appl. Environ. Microbiol.">
        <title>Diazotrophic Anaeromyxobacter Isolates from Soils.</title>
        <authorList>
            <person name="Masuda Y."/>
            <person name="Yamanaka H."/>
            <person name="Xu Z.X."/>
            <person name="Shiratori Y."/>
            <person name="Aono T."/>
            <person name="Amachi S."/>
            <person name="Senoo K."/>
            <person name="Itoh H."/>
        </authorList>
    </citation>
    <scope>NUCLEOTIDE SEQUENCE [LARGE SCALE GENOMIC DNA]</scope>
    <source>
        <strain evidence="4">R267</strain>
    </source>
</reference>
<dbReference type="GO" id="GO:0030246">
    <property type="term" value="F:carbohydrate binding"/>
    <property type="evidence" value="ECO:0007669"/>
    <property type="project" value="InterPro"/>
</dbReference>
<gene>
    <name evidence="3" type="ORF">AMYX_26050</name>
</gene>
<dbReference type="InterPro" id="IPR011042">
    <property type="entry name" value="6-blade_b-propeller_TolB-like"/>
</dbReference>
<feature type="compositionally biased region" description="Pro residues" evidence="1">
    <location>
        <begin position="558"/>
        <end position="583"/>
    </location>
</feature>
<sequence>MPAGLLLVALLAAPAPAHAAARPSGTVVGTLRHKGCSSAPPHASVTVIGRDAGAQADAEGHFALALPPGSYSLVIAGPGLVPDQRVDEVQVAAGQTHDLGTVEVWPEERPPGCANAPAPPPAPDALVATAPDTPALDLPGTAVAPASAAGEQIWVRGAAGGAAGQFGLSGNPSRDDEDALGPPSFAVGPQGGLWVLDTLNGRVQRFDAHGRFAGSFPLRRHAGDEPLTEADLVVADDGHVFIYTENEQATLTEHDASGRTLVGGALPPSLRGVAQLCAGRSRPIFLMQNGQAVKAELGWGGLRAEGLLPGIPAGDLYAQAVRLDRWRAAVKLSARDGRVRRTVQLHSRVPITGVRLVGVDRRGEIVLAVDRAEGGDDGTPQAEVLLLALDQHGHLSAVNSVPPGARRYEFREFALAPDGAVVQMQSDVAEVRFVRWPLRPPPRDAVAGEGLVRGRVVDPGRGIAGATAIVARLHLAVPIAADGAFEVRLPAGSWHLAFRRAPAPGLDATPVELRVAVAAGATVDLGTVSVVPRPRPPALAPTVIIGPLPGVREEEPPLRPPPPGAPPAAPAGAAPPTPAAGGR</sequence>
<feature type="region of interest" description="Disordered" evidence="1">
    <location>
        <begin position="544"/>
        <end position="583"/>
    </location>
</feature>
<name>A0A7I9VN76_9BACT</name>
<feature type="chain" id="PRO_5029526938" description="Carboxypeptidase regulatory-like domain-containing protein" evidence="2">
    <location>
        <begin position="20"/>
        <end position="583"/>
    </location>
</feature>
<proteinExistence type="predicted"/>
<dbReference type="EMBL" id="BJTG01000006">
    <property type="protein sequence ID" value="GEJ57864.1"/>
    <property type="molecule type" value="Genomic_DNA"/>
</dbReference>
<accession>A0A7I9VN76</accession>
<dbReference type="Gene3D" id="2.120.10.30">
    <property type="entry name" value="TolB, C-terminal domain"/>
    <property type="match status" value="1"/>
</dbReference>
<evidence type="ECO:0000256" key="1">
    <source>
        <dbReference type="SAM" id="MobiDB-lite"/>
    </source>
</evidence>
<evidence type="ECO:0000313" key="4">
    <source>
        <dbReference type="Proteomes" id="UP000503640"/>
    </source>
</evidence>
<keyword evidence="2" id="KW-0732">Signal</keyword>